<dbReference type="PANTHER" id="PTHR34990">
    <property type="entry name" value="UDP-2,3-DIACYLGLUCOSAMINE HYDROLASE-RELATED"/>
    <property type="match status" value="1"/>
</dbReference>
<dbReference type="GO" id="GO:0008758">
    <property type="term" value="F:UDP-2,3-diacylglucosamine hydrolase activity"/>
    <property type="evidence" value="ECO:0007669"/>
    <property type="project" value="TreeGrafter"/>
</dbReference>
<keyword evidence="4" id="KW-0472">Membrane</keyword>
<protein>
    <submittedName>
        <fullName evidence="7">UDP-2,3-diacylglucosamine hydrolase</fullName>
    </submittedName>
</protein>
<dbReference type="PANTHER" id="PTHR34990:SF2">
    <property type="entry name" value="BLL8164 PROTEIN"/>
    <property type="match status" value="1"/>
</dbReference>
<organism evidence="7 8">
    <name type="scientific">Veronia pacifica</name>
    <dbReference type="NCBI Taxonomy" id="1080227"/>
    <lineage>
        <taxon>Bacteria</taxon>
        <taxon>Pseudomonadati</taxon>
        <taxon>Pseudomonadota</taxon>
        <taxon>Gammaproteobacteria</taxon>
        <taxon>Vibrionales</taxon>
        <taxon>Vibrionaceae</taxon>
        <taxon>Veronia</taxon>
    </lineage>
</organism>
<keyword evidence="7" id="KW-0378">Hydrolase</keyword>
<dbReference type="GO" id="GO:0016020">
    <property type="term" value="C:membrane"/>
    <property type="evidence" value="ECO:0007669"/>
    <property type="project" value="GOC"/>
</dbReference>
<dbReference type="InterPro" id="IPR043461">
    <property type="entry name" value="LpxH-like"/>
</dbReference>
<evidence type="ECO:0000256" key="5">
    <source>
        <dbReference type="ARBA" id="ARBA00023211"/>
    </source>
</evidence>
<keyword evidence="3" id="KW-0479">Metal-binding</keyword>
<reference evidence="7 8" key="1">
    <citation type="submission" date="2016-05" db="EMBL/GenBank/DDBJ databases">
        <title>Genomic Taxonomy of the Vibrionaceae.</title>
        <authorList>
            <person name="Gomez-Gil B."/>
            <person name="Enciso-Ibarra J."/>
        </authorList>
    </citation>
    <scope>NUCLEOTIDE SEQUENCE [LARGE SCALE GENOMIC DNA]</scope>
    <source>
        <strain evidence="7 8">CAIM 1920</strain>
    </source>
</reference>
<dbReference type="Pfam" id="PF00149">
    <property type="entry name" value="Metallophos"/>
    <property type="match status" value="1"/>
</dbReference>
<proteinExistence type="predicted"/>
<keyword evidence="8" id="KW-1185">Reference proteome</keyword>
<keyword evidence="5" id="KW-0464">Manganese</keyword>
<dbReference type="Proteomes" id="UP000094936">
    <property type="component" value="Unassembled WGS sequence"/>
</dbReference>
<evidence type="ECO:0000313" key="8">
    <source>
        <dbReference type="Proteomes" id="UP000094936"/>
    </source>
</evidence>
<dbReference type="AlphaFoldDB" id="A0A1C3EDZ9"/>
<dbReference type="EMBL" id="LYBM01000035">
    <property type="protein sequence ID" value="ODA31468.1"/>
    <property type="molecule type" value="Genomic_DNA"/>
</dbReference>
<dbReference type="InterPro" id="IPR029052">
    <property type="entry name" value="Metallo-depent_PP-like"/>
</dbReference>
<evidence type="ECO:0000313" key="7">
    <source>
        <dbReference type="EMBL" id="ODA31468.1"/>
    </source>
</evidence>
<dbReference type="SUPFAM" id="SSF56300">
    <property type="entry name" value="Metallo-dependent phosphatases"/>
    <property type="match status" value="1"/>
</dbReference>
<feature type="domain" description="Calcineurin-like phosphoesterase" evidence="6">
    <location>
        <begin position="7"/>
        <end position="207"/>
    </location>
</feature>
<evidence type="ECO:0000256" key="3">
    <source>
        <dbReference type="ARBA" id="ARBA00022723"/>
    </source>
</evidence>
<dbReference type="CDD" id="cd07398">
    <property type="entry name" value="MPP_YbbF-LpxH"/>
    <property type="match status" value="1"/>
</dbReference>
<comment type="caution">
    <text evidence="7">The sequence shown here is derived from an EMBL/GenBank/DDBJ whole genome shotgun (WGS) entry which is preliminary data.</text>
</comment>
<dbReference type="GO" id="GO:0009245">
    <property type="term" value="P:lipid A biosynthetic process"/>
    <property type="evidence" value="ECO:0007669"/>
    <property type="project" value="TreeGrafter"/>
</dbReference>
<accession>A0A1C3EDZ9</accession>
<dbReference type="InterPro" id="IPR004843">
    <property type="entry name" value="Calcineurin-like_PHP"/>
</dbReference>
<keyword evidence="1" id="KW-1003">Cell membrane</keyword>
<keyword evidence="2" id="KW-0997">Cell inner membrane</keyword>
<dbReference type="STRING" id="1080227.A8L45_16930"/>
<evidence type="ECO:0000256" key="1">
    <source>
        <dbReference type="ARBA" id="ARBA00022475"/>
    </source>
</evidence>
<dbReference type="OrthoDB" id="9802481at2"/>
<evidence type="ECO:0000259" key="6">
    <source>
        <dbReference type="Pfam" id="PF00149"/>
    </source>
</evidence>
<dbReference type="GO" id="GO:0046872">
    <property type="term" value="F:metal ion binding"/>
    <property type="evidence" value="ECO:0007669"/>
    <property type="project" value="UniProtKB-KW"/>
</dbReference>
<evidence type="ECO:0000256" key="4">
    <source>
        <dbReference type="ARBA" id="ARBA00023136"/>
    </source>
</evidence>
<evidence type="ECO:0000256" key="2">
    <source>
        <dbReference type="ARBA" id="ARBA00022519"/>
    </source>
</evidence>
<name>A0A1C3EDZ9_9GAMM</name>
<dbReference type="Gene3D" id="3.60.21.10">
    <property type="match status" value="1"/>
</dbReference>
<dbReference type="RefSeq" id="WP_068904427.1">
    <property type="nucleotide sequence ID" value="NZ_JBHUIF010000029.1"/>
</dbReference>
<sequence>MKVKSVRTIWISDLHLGNKDCKAAYLLDFLKNHDAETIVLVGDIIDLWSLSSSHYWPESHNQVISALLERAHNGCRLVYVPGNHDASVRNFVKFDFGKVEVRSRYTHTSAAGKKILAMHGDEFDTAVCHSRLTSIAGDVGYDLLLFINRWWTRMRNKMGFSYWSLATYIKSKVKTANIAISRFENAVAQFGRKKGVDAIVCGHIHHPAVKMMDDILYLNDGDWIENCTALVEDFDGHIQLLRWTETCSVLINAPQLANQSVKKHADKAA</sequence>
<gene>
    <name evidence="7" type="ORF">A8L45_16930</name>
</gene>